<proteinExistence type="predicted"/>
<dbReference type="Proteomes" id="UP000885986">
    <property type="component" value="Unassembled WGS sequence"/>
</dbReference>
<dbReference type="AlphaFoldDB" id="A0A7C2TJL6"/>
<organism evidence="1">
    <name type="scientific">Desulfurivibrio alkaliphilus</name>
    <dbReference type="NCBI Taxonomy" id="427923"/>
    <lineage>
        <taxon>Bacteria</taxon>
        <taxon>Pseudomonadati</taxon>
        <taxon>Thermodesulfobacteriota</taxon>
        <taxon>Desulfobulbia</taxon>
        <taxon>Desulfobulbales</taxon>
        <taxon>Desulfobulbaceae</taxon>
        <taxon>Desulfurivibrio</taxon>
    </lineage>
</organism>
<dbReference type="EMBL" id="DSDS01000008">
    <property type="protein sequence ID" value="HET97141.1"/>
    <property type="molecule type" value="Genomic_DNA"/>
</dbReference>
<sequence>MASEVSEITINYEEDGVLLVQELDKEILSKGAWATIIFRFRQWDKKKEAYGPEQYTIRRYRKISGQYVPQSKFNISSPDQAGKIVQVLGRWLQAVDAD</sequence>
<comment type="caution">
    <text evidence="1">The sequence shown here is derived from an EMBL/GenBank/DDBJ whole genome shotgun (WGS) entry which is preliminary data.</text>
</comment>
<protein>
    <submittedName>
        <fullName evidence="1">Uncharacterized protein</fullName>
    </submittedName>
</protein>
<name>A0A7C2TJL6_9BACT</name>
<accession>A0A7C2TJL6</accession>
<gene>
    <name evidence="1" type="ORF">ENN98_00245</name>
</gene>
<evidence type="ECO:0000313" key="1">
    <source>
        <dbReference type="EMBL" id="HET97141.1"/>
    </source>
</evidence>
<reference evidence="1" key="1">
    <citation type="journal article" date="2020" name="mSystems">
        <title>Genome- and Community-Level Interaction Insights into Carbon Utilization and Element Cycling Functions of Hydrothermarchaeota in Hydrothermal Sediment.</title>
        <authorList>
            <person name="Zhou Z."/>
            <person name="Liu Y."/>
            <person name="Xu W."/>
            <person name="Pan J."/>
            <person name="Luo Z.H."/>
            <person name="Li M."/>
        </authorList>
    </citation>
    <scope>NUCLEOTIDE SEQUENCE [LARGE SCALE GENOMIC DNA]</scope>
    <source>
        <strain evidence="1">SpSt-1224</strain>
    </source>
</reference>